<protein>
    <recommendedName>
        <fullName evidence="5">Pentatricopeptide repeat-containing protein</fullName>
    </recommendedName>
</protein>
<evidence type="ECO:0000313" key="3">
    <source>
        <dbReference type="EMBL" id="CAH9099768.1"/>
    </source>
</evidence>
<dbReference type="InterPro" id="IPR044175">
    <property type="entry name" value="At5g66631-like"/>
</dbReference>
<dbReference type="AlphaFoldDB" id="A0A9P1EE13"/>
<evidence type="ECO:0000256" key="2">
    <source>
        <dbReference type="PROSITE-ProRule" id="PRU00708"/>
    </source>
</evidence>
<dbReference type="InterPro" id="IPR011990">
    <property type="entry name" value="TPR-like_helical_dom_sf"/>
</dbReference>
<feature type="repeat" description="PPR" evidence="2">
    <location>
        <begin position="514"/>
        <end position="548"/>
    </location>
</feature>
<evidence type="ECO:0000313" key="4">
    <source>
        <dbReference type="Proteomes" id="UP001152484"/>
    </source>
</evidence>
<feature type="repeat" description="PPR" evidence="2">
    <location>
        <begin position="208"/>
        <end position="242"/>
    </location>
</feature>
<feature type="repeat" description="PPR" evidence="2">
    <location>
        <begin position="549"/>
        <end position="583"/>
    </location>
</feature>
<dbReference type="PANTHER" id="PTHR47913:SF1">
    <property type="entry name" value="OS01G0167750 PROTEIN"/>
    <property type="match status" value="1"/>
</dbReference>
<sequence length="660" mass="74780">MFLGRLYKITCPPSHLTVQFRHFSKTRNANKVILYIERARLIDSIRLHLRSDSTESLSDLLKNPSLDSFVVTNAIRSAPSPESALFFIDSLKAVSHFSHTTNSLYALAKVLAKSGQKGKLQALINGINAGKFTNVARVSYMDRMRWYAAAGDLDEVNKIWIEWKRNLQKKHPCTESYNIIIDLSAQKGKDFEAVKVFKGMINDGALPNSRTYTVIIDHLVTSGKFDSAVQVFKILPQMRIKRTSKQYSVMVGALIRNERLDDVKDLLEEMRADGILPGRAMHWALQKMQESGYDGNVNALIEEMLPDRRIASISYSMGDSNEDNDDEENAEDVSDQCQLKPWMDPAALASALQDWKPDEVSTLEDAKFVWTTRLVSKIIRNINSAETAWNFFCWVAYQPGFTHDSYTVSRMIAKLARQGCVHLVDKLLSKMESEGLQLSFITLRLIIDFYGISGNSDAALKVFRNTKTICGPIPRNGWLLLYSSLLRTLAKCKKDAADVIIILEEMILLEIFPDRQTYSGLMHHFALQGDIRTVQRLFGMARQSGLEPDSYMYKVVIHAYCKCERASLGLRVFEEMCNYGQQLGDSATKDLLVKSLWREGKLREAASVEEQNEEISNGTSFALPGHMFTLNASDLARVYEIYSRSFENNEQLSLDVIIDE</sequence>
<name>A0A9P1EE13_CUSEU</name>
<feature type="repeat" description="PPR" evidence="2">
    <location>
        <begin position="243"/>
        <end position="277"/>
    </location>
</feature>
<evidence type="ECO:0000256" key="1">
    <source>
        <dbReference type="ARBA" id="ARBA00022737"/>
    </source>
</evidence>
<proteinExistence type="predicted"/>
<dbReference type="PROSITE" id="PS51375">
    <property type="entry name" value="PPR"/>
    <property type="match status" value="5"/>
</dbReference>
<dbReference type="NCBIfam" id="TIGR00756">
    <property type="entry name" value="PPR"/>
    <property type="match status" value="2"/>
</dbReference>
<dbReference type="PANTHER" id="PTHR47913">
    <property type="entry name" value="OS01G0167750 PROTEIN"/>
    <property type="match status" value="1"/>
</dbReference>
<dbReference type="Gene3D" id="1.25.40.10">
    <property type="entry name" value="Tetratricopeptide repeat domain"/>
    <property type="match status" value="3"/>
</dbReference>
<keyword evidence="4" id="KW-1185">Reference proteome</keyword>
<reference evidence="3" key="1">
    <citation type="submission" date="2022-07" db="EMBL/GenBank/DDBJ databases">
        <authorList>
            <person name="Macas J."/>
            <person name="Novak P."/>
            <person name="Neumann P."/>
        </authorList>
    </citation>
    <scope>NUCLEOTIDE SEQUENCE</scope>
</reference>
<organism evidence="3 4">
    <name type="scientific">Cuscuta europaea</name>
    <name type="common">European dodder</name>
    <dbReference type="NCBI Taxonomy" id="41803"/>
    <lineage>
        <taxon>Eukaryota</taxon>
        <taxon>Viridiplantae</taxon>
        <taxon>Streptophyta</taxon>
        <taxon>Embryophyta</taxon>
        <taxon>Tracheophyta</taxon>
        <taxon>Spermatophyta</taxon>
        <taxon>Magnoliopsida</taxon>
        <taxon>eudicotyledons</taxon>
        <taxon>Gunneridae</taxon>
        <taxon>Pentapetalae</taxon>
        <taxon>asterids</taxon>
        <taxon>lamiids</taxon>
        <taxon>Solanales</taxon>
        <taxon>Convolvulaceae</taxon>
        <taxon>Cuscuteae</taxon>
        <taxon>Cuscuta</taxon>
        <taxon>Cuscuta subgen. Cuscuta</taxon>
    </lineage>
</organism>
<dbReference type="Proteomes" id="UP001152484">
    <property type="component" value="Unassembled WGS sequence"/>
</dbReference>
<dbReference type="Pfam" id="PF01535">
    <property type="entry name" value="PPR"/>
    <property type="match status" value="3"/>
</dbReference>
<feature type="repeat" description="PPR" evidence="2">
    <location>
        <begin position="173"/>
        <end position="207"/>
    </location>
</feature>
<dbReference type="InterPro" id="IPR002885">
    <property type="entry name" value="PPR_rpt"/>
</dbReference>
<dbReference type="Pfam" id="PF13041">
    <property type="entry name" value="PPR_2"/>
    <property type="match status" value="1"/>
</dbReference>
<gene>
    <name evidence="3" type="ORF">CEURO_LOCUS14616</name>
</gene>
<evidence type="ECO:0008006" key="5">
    <source>
        <dbReference type="Google" id="ProtNLM"/>
    </source>
</evidence>
<dbReference type="OrthoDB" id="185373at2759"/>
<keyword evidence="1" id="KW-0677">Repeat</keyword>
<comment type="caution">
    <text evidence="3">The sequence shown here is derived from an EMBL/GenBank/DDBJ whole genome shotgun (WGS) entry which is preliminary data.</text>
</comment>
<dbReference type="EMBL" id="CAMAPE010000038">
    <property type="protein sequence ID" value="CAH9099768.1"/>
    <property type="molecule type" value="Genomic_DNA"/>
</dbReference>
<accession>A0A9P1EE13</accession>